<evidence type="ECO:0000313" key="5">
    <source>
        <dbReference type="Proteomes" id="UP000007383"/>
    </source>
</evidence>
<accession>H9UGD5</accession>
<dbReference type="GO" id="GO:0005975">
    <property type="term" value="P:carbohydrate metabolic process"/>
    <property type="evidence" value="ECO:0007669"/>
    <property type="project" value="InterPro"/>
</dbReference>
<dbReference type="STRING" id="889378.Spiaf_0475"/>
<dbReference type="KEGG" id="sfc:Spiaf_0475"/>
<dbReference type="Gene3D" id="2.60.40.1180">
    <property type="entry name" value="Golgi alpha-mannosidase II"/>
    <property type="match status" value="1"/>
</dbReference>
<keyword evidence="4" id="KW-0378">Hydrolase</keyword>
<keyword evidence="2" id="KW-1133">Transmembrane helix</keyword>
<proteinExistence type="predicted"/>
<protein>
    <submittedName>
        <fullName evidence="4">Glycosidase</fullName>
    </submittedName>
</protein>
<dbReference type="Pfam" id="PF09154">
    <property type="entry name" value="Alpha-amy_C_pro"/>
    <property type="match status" value="1"/>
</dbReference>
<dbReference type="Gene3D" id="3.20.20.80">
    <property type="entry name" value="Glycosidases"/>
    <property type="match status" value="2"/>
</dbReference>
<dbReference type="HOGENOM" id="CLU_472436_0_0_12"/>
<keyword evidence="2" id="KW-0472">Membrane</keyword>
<dbReference type="RefSeq" id="WP_014454575.1">
    <property type="nucleotide sequence ID" value="NC_017098.1"/>
</dbReference>
<evidence type="ECO:0000259" key="3">
    <source>
        <dbReference type="SMART" id="SM00642"/>
    </source>
</evidence>
<keyword evidence="2" id="KW-0812">Transmembrane</keyword>
<dbReference type="PROSITE" id="PS51257">
    <property type="entry name" value="PROKAR_LIPOPROTEIN"/>
    <property type="match status" value="1"/>
</dbReference>
<dbReference type="InterPro" id="IPR015237">
    <property type="entry name" value="Alpha-amylase_C_pro"/>
</dbReference>
<dbReference type="InterPro" id="IPR017853">
    <property type="entry name" value="GH"/>
</dbReference>
<evidence type="ECO:0000256" key="1">
    <source>
        <dbReference type="SAM" id="MobiDB-lite"/>
    </source>
</evidence>
<dbReference type="PATRIC" id="fig|889378.3.peg.484"/>
<dbReference type="Pfam" id="PF00128">
    <property type="entry name" value="Alpha-amylase"/>
    <property type="match status" value="1"/>
</dbReference>
<feature type="domain" description="Glycosyl hydrolase family 13 catalytic" evidence="3">
    <location>
        <begin position="21"/>
        <end position="388"/>
    </location>
</feature>
<dbReference type="SUPFAM" id="SSF51011">
    <property type="entry name" value="Glycosyl hydrolase domain"/>
    <property type="match status" value="1"/>
</dbReference>
<feature type="region of interest" description="Disordered" evidence="1">
    <location>
        <begin position="36"/>
        <end position="56"/>
    </location>
</feature>
<keyword evidence="5" id="KW-1185">Reference proteome</keyword>
<dbReference type="InterPro" id="IPR006047">
    <property type="entry name" value="GH13_cat_dom"/>
</dbReference>
<gene>
    <name evidence="4" type="ordered locus">Spiaf_0475</name>
</gene>
<dbReference type="eggNOG" id="COG0366">
    <property type="taxonomic scope" value="Bacteria"/>
</dbReference>
<dbReference type="SMART" id="SM00642">
    <property type="entry name" value="Aamy"/>
    <property type="match status" value="1"/>
</dbReference>
<dbReference type="Proteomes" id="UP000007383">
    <property type="component" value="Chromosome"/>
</dbReference>
<dbReference type="InterPro" id="IPR013780">
    <property type="entry name" value="Glyco_hydro_b"/>
</dbReference>
<evidence type="ECO:0000313" key="4">
    <source>
        <dbReference type="EMBL" id="AFG36578.1"/>
    </source>
</evidence>
<dbReference type="Gene3D" id="3.30.750.90">
    <property type="match status" value="1"/>
</dbReference>
<dbReference type="Gene3D" id="2.40.30.140">
    <property type="match status" value="1"/>
</dbReference>
<feature type="compositionally biased region" description="Polar residues" evidence="1">
    <location>
        <begin position="43"/>
        <end position="56"/>
    </location>
</feature>
<feature type="transmembrane region" description="Helical" evidence="2">
    <location>
        <begin position="12"/>
        <end position="29"/>
    </location>
</feature>
<reference evidence="5" key="1">
    <citation type="journal article" date="2013" name="Stand. Genomic Sci.">
        <title>Complete genome sequence of the halophilic bacterium Spirochaeta africana type strain (Z-7692(T)) from the alkaline Lake Magadi in the East African Rift.</title>
        <authorList>
            <person name="Liolos K."/>
            <person name="Abt B."/>
            <person name="Scheuner C."/>
            <person name="Teshima H."/>
            <person name="Held B."/>
            <person name="Lapidus A."/>
            <person name="Nolan M."/>
            <person name="Lucas S."/>
            <person name="Deshpande S."/>
            <person name="Cheng J.F."/>
            <person name="Tapia R."/>
            <person name="Goodwin L.A."/>
            <person name="Pitluck S."/>
            <person name="Pagani I."/>
            <person name="Ivanova N."/>
            <person name="Mavromatis K."/>
            <person name="Mikhailova N."/>
            <person name="Huntemann M."/>
            <person name="Pati A."/>
            <person name="Chen A."/>
            <person name="Palaniappan K."/>
            <person name="Land M."/>
            <person name="Rohde M."/>
            <person name="Tindall B.J."/>
            <person name="Detter J.C."/>
            <person name="Goker M."/>
            <person name="Bristow J."/>
            <person name="Eisen J.A."/>
            <person name="Markowitz V."/>
            <person name="Hugenholtz P."/>
            <person name="Woyke T."/>
            <person name="Klenk H.P."/>
            <person name="Kyrpides N.C."/>
        </authorList>
    </citation>
    <scope>NUCLEOTIDE SEQUENCE</scope>
    <source>
        <strain evidence="5">ATCC 700263 / DSM 8902 / Z-7692</strain>
    </source>
</reference>
<keyword evidence="4" id="KW-0326">Glycosidase</keyword>
<dbReference type="EMBL" id="CP003282">
    <property type="protein sequence ID" value="AFG36578.1"/>
    <property type="molecule type" value="Genomic_DNA"/>
</dbReference>
<organism evidence="4 5">
    <name type="scientific">Spirochaeta africana (strain ATCC 700263 / DSM 8902 / Z-7692)</name>
    <dbReference type="NCBI Taxonomy" id="889378"/>
    <lineage>
        <taxon>Bacteria</taxon>
        <taxon>Pseudomonadati</taxon>
        <taxon>Spirochaetota</taxon>
        <taxon>Spirochaetia</taxon>
        <taxon>Spirochaetales</taxon>
        <taxon>Spirochaetaceae</taxon>
        <taxon>Spirochaeta</taxon>
    </lineage>
</organism>
<dbReference type="AlphaFoldDB" id="H9UGD5"/>
<name>H9UGD5_SPIAZ</name>
<dbReference type="GO" id="GO:0004553">
    <property type="term" value="F:hydrolase activity, hydrolyzing O-glycosyl compounds"/>
    <property type="evidence" value="ECO:0007669"/>
    <property type="project" value="InterPro"/>
</dbReference>
<sequence length="577" mass="64234">MNTVKHNIHRQLWGGAWILCLILVVSAVLSCRSPVGSDPDADNGNNTGAGLTGQPTRYGTRAELEQALANLQAMGIEAYFDVVFNHRMGANDFEQIPRDDADPIYAWTVFDLPGRDRHYTAANWGELYHDFRWDWRAFNGTDYYGFASDGGDMAVRGETLFQGKAWPDTYGTPYLMGADVDYWYRLNEQGEYDPSGSSWAIRDEMKAWGEWIIGEIGFAGFRMDATAHVDNGFIAEWVDHLQNHAFPEQDLFFVAEAWVGDVGGYLDAVDEATYRDTGERGGMDTTSLYAFDFSLRDAFVDLGSGSKDMRDWDGLATVPYLDSRAVSFIDNHDTNREGNPYGTPQVINYKNQAYAWILAREWSTPTVYARDWDEFGMADTLRSLIQARRYFAYGDGVEMEPGTTGDANTEEVYAYARLGDPDIHGTGLWMLISGRDSGGVHTRWMNTGLPEGTEFVDLTGNRDGTVTANADGWAEFSVNMSEGGGWSVWVQQDYADPANPPAVPADQVNRTIYQFFYWDAYPGLWGELADSNSGLYATAADLADAGVTAVWLPPAARAFQGTNDVGYGVRDFWDLGE</sequence>
<evidence type="ECO:0000256" key="2">
    <source>
        <dbReference type="SAM" id="Phobius"/>
    </source>
</evidence>
<dbReference type="PANTHER" id="PTHR43447">
    <property type="entry name" value="ALPHA-AMYLASE"/>
    <property type="match status" value="1"/>
</dbReference>
<dbReference type="SUPFAM" id="SSF51445">
    <property type="entry name" value="(Trans)glycosidases"/>
    <property type="match status" value="2"/>
</dbReference>